<dbReference type="InterPro" id="IPR050228">
    <property type="entry name" value="Carboxylesterase_BioH"/>
</dbReference>
<protein>
    <submittedName>
        <fullName evidence="2">Alpha/beta fold hydrolase</fullName>
    </submittedName>
</protein>
<dbReference type="GO" id="GO:0016787">
    <property type="term" value="F:hydrolase activity"/>
    <property type="evidence" value="ECO:0007669"/>
    <property type="project" value="UniProtKB-KW"/>
</dbReference>
<dbReference type="PANTHER" id="PTHR43194">
    <property type="entry name" value="HYDROLASE ALPHA/BETA FOLD FAMILY"/>
    <property type="match status" value="1"/>
</dbReference>
<name>A0ABP8KS40_9BACT</name>
<sequence length="299" mass="32693">METIRTNNQARRLTFETETGMFIAADAYGVPSERCVILLHGGGQTRHSWGETARWMASAGWYAVALDIRGHGDSSWSPEGHYTVDYLIADLNEVIRQIGSRPALVGASLGGIISLLAISESVQSMASGLVLVDVAPRAEQQGVERIFRFMSANLDGFGSLDEAADAVAAYLPQRPRPSDLSRLEKNLRLKPSPNGGADRYYWHWDPQFLATWQQFASATTEQRIGYEERLFKAAKALSVPTLIVRGGISDVVSEKVMTEFLDVVPHAQSVNVAEAGHMVAGDSNHAFSRAVIQFLNSSL</sequence>
<gene>
    <name evidence="2" type="ORF">GCM10023187_44180</name>
</gene>
<evidence type="ECO:0000259" key="1">
    <source>
        <dbReference type="Pfam" id="PF00561"/>
    </source>
</evidence>
<feature type="domain" description="AB hydrolase-1" evidence="1">
    <location>
        <begin position="36"/>
        <end position="279"/>
    </location>
</feature>
<evidence type="ECO:0000313" key="3">
    <source>
        <dbReference type="Proteomes" id="UP001500936"/>
    </source>
</evidence>
<dbReference type="Gene3D" id="3.40.50.1820">
    <property type="entry name" value="alpha/beta hydrolase"/>
    <property type="match status" value="1"/>
</dbReference>
<dbReference type="SUPFAM" id="SSF53474">
    <property type="entry name" value="alpha/beta-Hydrolases"/>
    <property type="match status" value="1"/>
</dbReference>
<dbReference type="PANTHER" id="PTHR43194:SF2">
    <property type="entry name" value="PEROXISOMAL MEMBRANE PROTEIN LPX1"/>
    <property type="match status" value="1"/>
</dbReference>
<organism evidence="2 3">
    <name type="scientific">Nibrella viscosa</name>
    <dbReference type="NCBI Taxonomy" id="1084524"/>
    <lineage>
        <taxon>Bacteria</taxon>
        <taxon>Pseudomonadati</taxon>
        <taxon>Bacteroidota</taxon>
        <taxon>Cytophagia</taxon>
        <taxon>Cytophagales</taxon>
        <taxon>Spirosomataceae</taxon>
        <taxon>Nibrella</taxon>
    </lineage>
</organism>
<dbReference type="EMBL" id="BAABHB010000011">
    <property type="protein sequence ID" value="GAA4414536.1"/>
    <property type="molecule type" value="Genomic_DNA"/>
</dbReference>
<reference evidence="3" key="1">
    <citation type="journal article" date="2019" name="Int. J. Syst. Evol. Microbiol.">
        <title>The Global Catalogue of Microorganisms (GCM) 10K type strain sequencing project: providing services to taxonomists for standard genome sequencing and annotation.</title>
        <authorList>
            <consortium name="The Broad Institute Genomics Platform"/>
            <consortium name="The Broad Institute Genome Sequencing Center for Infectious Disease"/>
            <person name="Wu L."/>
            <person name="Ma J."/>
        </authorList>
    </citation>
    <scope>NUCLEOTIDE SEQUENCE [LARGE SCALE GENOMIC DNA]</scope>
    <source>
        <strain evidence="3">JCM 17925</strain>
    </source>
</reference>
<keyword evidence="2" id="KW-0378">Hydrolase</keyword>
<evidence type="ECO:0000313" key="2">
    <source>
        <dbReference type="EMBL" id="GAA4414536.1"/>
    </source>
</evidence>
<dbReference type="Pfam" id="PF00561">
    <property type="entry name" value="Abhydrolase_1"/>
    <property type="match status" value="1"/>
</dbReference>
<dbReference type="Proteomes" id="UP001500936">
    <property type="component" value="Unassembled WGS sequence"/>
</dbReference>
<dbReference type="RefSeq" id="WP_345270181.1">
    <property type="nucleotide sequence ID" value="NZ_BAABHB010000011.1"/>
</dbReference>
<dbReference type="InterPro" id="IPR000073">
    <property type="entry name" value="AB_hydrolase_1"/>
</dbReference>
<proteinExistence type="predicted"/>
<accession>A0ABP8KS40</accession>
<comment type="caution">
    <text evidence="2">The sequence shown here is derived from an EMBL/GenBank/DDBJ whole genome shotgun (WGS) entry which is preliminary data.</text>
</comment>
<dbReference type="InterPro" id="IPR029058">
    <property type="entry name" value="AB_hydrolase_fold"/>
</dbReference>
<keyword evidence="3" id="KW-1185">Reference proteome</keyword>